<dbReference type="SUPFAM" id="SSF46689">
    <property type="entry name" value="Homeodomain-like"/>
    <property type="match status" value="1"/>
</dbReference>
<dbReference type="PANTHER" id="PTHR47506">
    <property type="entry name" value="TRANSCRIPTIONAL REGULATORY PROTEIN"/>
    <property type="match status" value="1"/>
</dbReference>
<keyword evidence="1" id="KW-0805">Transcription regulation</keyword>
<dbReference type="Gene3D" id="1.10.10.60">
    <property type="entry name" value="Homeodomain-like"/>
    <property type="match status" value="1"/>
</dbReference>
<dbReference type="STRING" id="146020.RMCB_5598"/>
<evidence type="ECO:0000256" key="2">
    <source>
        <dbReference type="ARBA" id="ARBA00023125"/>
    </source>
</evidence>
<dbReference type="PRINTS" id="PR00455">
    <property type="entry name" value="HTHTETR"/>
</dbReference>
<dbReference type="GO" id="GO:0003677">
    <property type="term" value="F:DNA binding"/>
    <property type="evidence" value="ECO:0007669"/>
    <property type="project" value="UniProtKB-UniRule"/>
</dbReference>
<dbReference type="Pfam" id="PF00440">
    <property type="entry name" value="TetR_N"/>
    <property type="match status" value="1"/>
</dbReference>
<accession>A0A117I7C8</accession>
<reference evidence="7" key="2">
    <citation type="submission" date="2016-02" db="EMBL/GenBank/DDBJ databases">
        <title>Draft genome sequence of five rapidly growing Mycobacterium species.</title>
        <authorList>
            <person name="Katahira K."/>
            <person name="Gotou Y."/>
            <person name="Iida K."/>
            <person name="Ogura Y."/>
            <person name="Hayashi T."/>
        </authorList>
    </citation>
    <scope>NUCLEOTIDE SEQUENCE [LARGE SCALE GENOMIC DNA]</scope>
    <source>
        <strain evidence="7">JCM15654</strain>
    </source>
</reference>
<evidence type="ECO:0000313" key="7">
    <source>
        <dbReference type="Proteomes" id="UP000069620"/>
    </source>
</evidence>
<evidence type="ECO:0000313" key="6">
    <source>
        <dbReference type="EMBL" id="GAS91502.1"/>
    </source>
</evidence>
<feature type="domain" description="HTH tetR-type" evidence="5">
    <location>
        <begin position="8"/>
        <end position="68"/>
    </location>
</feature>
<dbReference type="OrthoDB" id="9805134at2"/>
<comment type="caution">
    <text evidence="6">The sequence shown here is derived from an EMBL/GenBank/DDBJ whole genome shotgun (WGS) entry which is preliminary data.</text>
</comment>
<evidence type="ECO:0000256" key="4">
    <source>
        <dbReference type="PROSITE-ProRule" id="PRU00335"/>
    </source>
</evidence>
<keyword evidence="7" id="KW-1185">Reference proteome</keyword>
<keyword evidence="2 4" id="KW-0238">DNA-binding</keyword>
<name>A0A117I7C8_9MYCO</name>
<feature type="DNA-binding region" description="H-T-H motif" evidence="4">
    <location>
        <begin position="31"/>
        <end position="50"/>
    </location>
</feature>
<reference evidence="7" key="1">
    <citation type="journal article" date="2016" name="Genome Announc.">
        <title>Draft Genome Sequences of Five Rapidly Growing Mycobacterium Species, M. thermoresistibile, M. fortuitum subsp. acetamidolyticum, M. canariasense, M. brisbanense, and M. novocastrense.</title>
        <authorList>
            <person name="Katahira K."/>
            <person name="Ogura Y."/>
            <person name="Gotoh Y."/>
            <person name="Hayashi T."/>
        </authorList>
    </citation>
    <scope>NUCLEOTIDE SEQUENCE [LARGE SCALE GENOMIC DNA]</scope>
    <source>
        <strain evidence="7">JCM15654</strain>
    </source>
</reference>
<dbReference type="InterPro" id="IPR036271">
    <property type="entry name" value="Tet_transcr_reg_TetR-rel_C_sf"/>
</dbReference>
<keyword evidence="3" id="KW-0804">Transcription</keyword>
<dbReference type="InterPro" id="IPR001647">
    <property type="entry name" value="HTH_TetR"/>
</dbReference>
<dbReference type="AlphaFoldDB" id="A0A117I7C8"/>
<sequence>MAVGRPRQFDPEQVEDVAMKLFWVHGFDGVSISDLTAATGVNRRSIYAEFGSKEELFERALQRYVAGPGGYVAVALTRPTAREVAEAMVHGAADATTGEQRGCLLTGNEEGLAGRRCADVQDIARRFDAAVATGELADVDTTLLARWISAVCQGISVQARSGASRAELHAVADLALAGWPGTAPRT</sequence>
<evidence type="ECO:0000256" key="1">
    <source>
        <dbReference type="ARBA" id="ARBA00023015"/>
    </source>
</evidence>
<dbReference type="PANTHER" id="PTHR47506:SF1">
    <property type="entry name" value="HTH-TYPE TRANSCRIPTIONAL REGULATOR YJDC"/>
    <property type="match status" value="1"/>
</dbReference>
<dbReference type="SUPFAM" id="SSF48498">
    <property type="entry name" value="Tetracyclin repressor-like, C-terminal domain"/>
    <property type="match status" value="1"/>
</dbReference>
<evidence type="ECO:0000259" key="5">
    <source>
        <dbReference type="PROSITE" id="PS50977"/>
    </source>
</evidence>
<organism evidence="6 7">
    <name type="scientific">Mycolicibacterium brisbanense</name>
    <dbReference type="NCBI Taxonomy" id="146020"/>
    <lineage>
        <taxon>Bacteria</taxon>
        <taxon>Bacillati</taxon>
        <taxon>Actinomycetota</taxon>
        <taxon>Actinomycetes</taxon>
        <taxon>Mycobacteriales</taxon>
        <taxon>Mycobacteriaceae</taxon>
        <taxon>Mycolicibacterium</taxon>
    </lineage>
</organism>
<dbReference type="Gene3D" id="1.10.357.10">
    <property type="entry name" value="Tetracycline Repressor, domain 2"/>
    <property type="match status" value="1"/>
</dbReference>
<protein>
    <submittedName>
        <fullName evidence="6">TetR family transcriptional regulator</fullName>
    </submittedName>
</protein>
<gene>
    <name evidence="6" type="ORF">RMCB_5598</name>
</gene>
<proteinExistence type="predicted"/>
<dbReference type="EMBL" id="BCSX01000049">
    <property type="protein sequence ID" value="GAS91502.1"/>
    <property type="molecule type" value="Genomic_DNA"/>
</dbReference>
<dbReference type="PROSITE" id="PS50977">
    <property type="entry name" value="HTH_TETR_2"/>
    <property type="match status" value="1"/>
</dbReference>
<dbReference type="RefSeq" id="WP_062831373.1">
    <property type="nucleotide sequence ID" value="NZ_BCSX01000049.1"/>
</dbReference>
<evidence type="ECO:0000256" key="3">
    <source>
        <dbReference type="ARBA" id="ARBA00023163"/>
    </source>
</evidence>
<dbReference type="Proteomes" id="UP000069620">
    <property type="component" value="Unassembled WGS sequence"/>
</dbReference>
<dbReference type="InterPro" id="IPR009057">
    <property type="entry name" value="Homeodomain-like_sf"/>
</dbReference>